<comment type="caution">
    <text evidence="1">The sequence shown here is derived from an EMBL/GenBank/DDBJ whole genome shotgun (WGS) entry which is preliminary data.</text>
</comment>
<organism evidence="1">
    <name type="scientific">bioreactor metagenome</name>
    <dbReference type="NCBI Taxonomy" id="1076179"/>
    <lineage>
        <taxon>unclassified sequences</taxon>
        <taxon>metagenomes</taxon>
        <taxon>ecological metagenomes</taxon>
    </lineage>
</organism>
<evidence type="ECO:0000313" key="1">
    <source>
        <dbReference type="EMBL" id="MPM81465.1"/>
    </source>
</evidence>
<reference evidence="1" key="1">
    <citation type="submission" date="2019-08" db="EMBL/GenBank/DDBJ databases">
        <authorList>
            <person name="Kucharzyk K."/>
            <person name="Murdoch R.W."/>
            <person name="Higgins S."/>
            <person name="Loffler F."/>
        </authorList>
    </citation>
    <scope>NUCLEOTIDE SEQUENCE</scope>
</reference>
<dbReference type="AlphaFoldDB" id="A0A645CX87"/>
<sequence>MGAVIVIVFSATALLSKPLLVAIAFITVVDVIVNGVEYVAEETVGVLPSVV</sequence>
<name>A0A645CX87_9ZZZZ</name>
<gene>
    <name evidence="1" type="ORF">SDC9_128518</name>
</gene>
<proteinExistence type="predicted"/>
<accession>A0A645CX87</accession>
<dbReference type="EMBL" id="VSSQ01030805">
    <property type="protein sequence ID" value="MPM81465.1"/>
    <property type="molecule type" value="Genomic_DNA"/>
</dbReference>
<protein>
    <submittedName>
        <fullName evidence="1">Uncharacterized protein</fullName>
    </submittedName>
</protein>